<evidence type="ECO:0000256" key="2">
    <source>
        <dbReference type="ARBA" id="ARBA00023125"/>
    </source>
</evidence>
<dbReference type="SMART" id="SM00862">
    <property type="entry name" value="Trans_reg_C"/>
    <property type="match status" value="1"/>
</dbReference>
<keyword evidence="9" id="KW-1185">Reference proteome</keyword>
<dbReference type="Gene3D" id="1.10.10.10">
    <property type="entry name" value="Winged helix-like DNA-binding domain superfamily/Winged helix DNA-binding domain"/>
    <property type="match status" value="1"/>
</dbReference>
<evidence type="ECO:0000259" key="7">
    <source>
        <dbReference type="PROSITE" id="PS51755"/>
    </source>
</evidence>
<comment type="caution">
    <text evidence="8">The sequence shown here is derived from an EMBL/GenBank/DDBJ whole genome shotgun (WGS) entry which is preliminary data.</text>
</comment>
<feature type="domain" description="OmpR/PhoB-type" evidence="7">
    <location>
        <begin position="123"/>
        <end position="219"/>
    </location>
</feature>
<dbReference type="InterPro" id="IPR039420">
    <property type="entry name" value="WalR-like"/>
</dbReference>
<dbReference type="Gene3D" id="3.40.50.2300">
    <property type="match status" value="1"/>
</dbReference>
<evidence type="ECO:0000259" key="6">
    <source>
        <dbReference type="PROSITE" id="PS50110"/>
    </source>
</evidence>
<protein>
    <submittedName>
        <fullName evidence="8">Two-component system, OmpR family, response regulator/two-component system, OmpR family, response regulator TctD</fullName>
    </submittedName>
</protein>
<feature type="DNA-binding region" description="OmpR/PhoB-type" evidence="5">
    <location>
        <begin position="123"/>
        <end position="219"/>
    </location>
</feature>
<evidence type="ECO:0000256" key="5">
    <source>
        <dbReference type="PROSITE-ProRule" id="PRU01091"/>
    </source>
</evidence>
<keyword evidence="4" id="KW-0597">Phosphoprotein</keyword>
<keyword evidence="3" id="KW-0804">Transcription</keyword>
<evidence type="ECO:0000256" key="4">
    <source>
        <dbReference type="PROSITE-ProRule" id="PRU00169"/>
    </source>
</evidence>
<dbReference type="RefSeq" id="WP_074632205.1">
    <property type="nucleotide sequence ID" value="NZ_FNKY01000001.1"/>
</dbReference>
<keyword evidence="1" id="KW-0805">Transcription regulation</keyword>
<dbReference type="PROSITE" id="PS51755">
    <property type="entry name" value="OMPR_PHOB"/>
    <property type="match status" value="1"/>
</dbReference>
<dbReference type="InterPro" id="IPR036388">
    <property type="entry name" value="WH-like_DNA-bd_sf"/>
</dbReference>
<evidence type="ECO:0000256" key="1">
    <source>
        <dbReference type="ARBA" id="ARBA00023015"/>
    </source>
</evidence>
<dbReference type="Pfam" id="PF00486">
    <property type="entry name" value="Trans_reg_C"/>
    <property type="match status" value="1"/>
</dbReference>
<evidence type="ECO:0000313" key="8">
    <source>
        <dbReference type="EMBL" id="SDQ73052.1"/>
    </source>
</evidence>
<name>A0ABY0TF13_9PROT</name>
<keyword evidence="2 5" id="KW-0238">DNA-binding</keyword>
<dbReference type="SUPFAM" id="SSF46894">
    <property type="entry name" value="C-terminal effector domain of the bipartite response regulators"/>
    <property type="match status" value="1"/>
</dbReference>
<dbReference type="CDD" id="cd17624">
    <property type="entry name" value="REC_OmpR_PmrA-like"/>
    <property type="match status" value="1"/>
</dbReference>
<gene>
    <name evidence="8" type="ORF">SAMN05216402_2051</name>
</gene>
<dbReference type="CDD" id="cd00383">
    <property type="entry name" value="trans_reg_C"/>
    <property type="match status" value="1"/>
</dbReference>
<reference evidence="8 9" key="1">
    <citation type="submission" date="2016-10" db="EMBL/GenBank/DDBJ databases">
        <authorList>
            <person name="Varghese N."/>
            <person name="Submissions S."/>
        </authorList>
    </citation>
    <scope>NUCLEOTIDE SEQUENCE [LARGE SCALE GENOMIC DNA]</scope>
    <source>
        <strain evidence="8 9">Nl1</strain>
    </source>
</reference>
<dbReference type="Pfam" id="PF00072">
    <property type="entry name" value="Response_reg"/>
    <property type="match status" value="1"/>
</dbReference>
<dbReference type="InterPro" id="IPR016032">
    <property type="entry name" value="Sig_transdc_resp-reg_C-effctor"/>
</dbReference>
<dbReference type="EMBL" id="FNKY01000001">
    <property type="protein sequence ID" value="SDQ73052.1"/>
    <property type="molecule type" value="Genomic_DNA"/>
</dbReference>
<dbReference type="PANTHER" id="PTHR48111:SF67">
    <property type="entry name" value="TRANSCRIPTIONAL REGULATORY PROTEIN TCTD"/>
    <property type="match status" value="1"/>
</dbReference>
<dbReference type="PROSITE" id="PS50110">
    <property type="entry name" value="RESPONSE_REGULATORY"/>
    <property type="match status" value="1"/>
</dbReference>
<dbReference type="SMART" id="SM00448">
    <property type="entry name" value="REC"/>
    <property type="match status" value="1"/>
</dbReference>
<sequence length="223" mass="24580">MRILLVEDDNALRDTLFQALRQAGYGVDPVADGCTADNALAVGVYDLVVLDLGLPHLDGIQVLRRLRGRQDRTPVLVLTARDGVDERILGLKIGADDYLTKPFALPELEARIGALIRRASGGLVRLVHGPLELDSTGHVLSLHGQPMDISVREMTILEALMQHVGQVVIKTRLAQQISDWDGEIGANAIEVYVHRLRKKLEPCGVRIRTIHGLGYLLEPHDNF</sequence>
<dbReference type="Gene3D" id="6.10.250.690">
    <property type="match status" value="1"/>
</dbReference>
<accession>A0ABY0TF13</accession>
<evidence type="ECO:0000256" key="3">
    <source>
        <dbReference type="ARBA" id="ARBA00023163"/>
    </source>
</evidence>
<dbReference type="InterPro" id="IPR011006">
    <property type="entry name" value="CheY-like_superfamily"/>
</dbReference>
<dbReference type="InterPro" id="IPR001789">
    <property type="entry name" value="Sig_transdc_resp-reg_receiver"/>
</dbReference>
<feature type="modified residue" description="4-aspartylphosphate" evidence="4">
    <location>
        <position position="51"/>
    </location>
</feature>
<dbReference type="SUPFAM" id="SSF52172">
    <property type="entry name" value="CheY-like"/>
    <property type="match status" value="1"/>
</dbReference>
<organism evidence="8 9">
    <name type="scientific">Nitrosospira multiformis</name>
    <dbReference type="NCBI Taxonomy" id="1231"/>
    <lineage>
        <taxon>Bacteria</taxon>
        <taxon>Pseudomonadati</taxon>
        <taxon>Pseudomonadota</taxon>
        <taxon>Betaproteobacteria</taxon>
        <taxon>Nitrosomonadales</taxon>
        <taxon>Nitrosomonadaceae</taxon>
        <taxon>Nitrosospira</taxon>
    </lineage>
</organism>
<dbReference type="Proteomes" id="UP000183471">
    <property type="component" value="Unassembled WGS sequence"/>
</dbReference>
<dbReference type="PANTHER" id="PTHR48111">
    <property type="entry name" value="REGULATOR OF RPOS"/>
    <property type="match status" value="1"/>
</dbReference>
<evidence type="ECO:0000313" key="9">
    <source>
        <dbReference type="Proteomes" id="UP000183471"/>
    </source>
</evidence>
<feature type="domain" description="Response regulatory" evidence="6">
    <location>
        <begin position="2"/>
        <end position="116"/>
    </location>
</feature>
<proteinExistence type="predicted"/>
<dbReference type="InterPro" id="IPR001867">
    <property type="entry name" value="OmpR/PhoB-type_DNA-bd"/>
</dbReference>